<dbReference type="Proteomes" id="UP000183952">
    <property type="component" value="Unassembled WGS sequence"/>
</dbReference>
<dbReference type="OrthoDB" id="1751462at2"/>
<sequence>MKFPCLVPKKFCKTPIQIKIYQDGLSEDGGPLEALSISTLCNYQDKAKKVLTAEQQLIQIEGTALIPGDIASSLPTLSNGTVIVNGVNRNIYRGEKARNPDGTVNYTRLELV</sequence>
<protein>
    <submittedName>
        <fullName evidence="1">Uncharacterized protein</fullName>
    </submittedName>
</protein>
<accession>A0A1M6S0F5</accession>
<dbReference type="RefSeq" id="WP_072904322.1">
    <property type="nucleotide sequence ID" value="NZ_FRAD01000025.1"/>
</dbReference>
<reference evidence="1 2" key="1">
    <citation type="submission" date="2016-11" db="EMBL/GenBank/DDBJ databases">
        <authorList>
            <person name="Jaros S."/>
            <person name="Januszkiewicz K."/>
            <person name="Wedrychowicz H."/>
        </authorList>
    </citation>
    <scope>NUCLEOTIDE SEQUENCE [LARGE SCALE GENOMIC DNA]</scope>
    <source>
        <strain evidence="1 2">DSM 3090</strain>
    </source>
</reference>
<dbReference type="AlphaFoldDB" id="A0A1M6S0F5"/>
<evidence type="ECO:0000313" key="2">
    <source>
        <dbReference type="Proteomes" id="UP000183952"/>
    </source>
</evidence>
<proteinExistence type="predicted"/>
<dbReference type="STRING" id="1121331.SAMN02745248_02407"/>
<keyword evidence="2" id="KW-1185">Reference proteome</keyword>
<organism evidence="1 2">
    <name type="scientific">Hathewaya proteolytica DSM 3090</name>
    <dbReference type="NCBI Taxonomy" id="1121331"/>
    <lineage>
        <taxon>Bacteria</taxon>
        <taxon>Bacillati</taxon>
        <taxon>Bacillota</taxon>
        <taxon>Clostridia</taxon>
        <taxon>Eubacteriales</taxon>
        <taxon>Clostridiaceae</taxon>
        <taxon>Hathewaya</taxon>
    </lineage>
</organism>
<name>A0A1M6S0F5_9CLOT</name>
<gene>
    <name evidence="1" type="ORF">SAMN02745248_02407</name>
</gene>
<evidence type="ECO:0000313" key="1">
    <source>
        <dbReference type="EMBL" id="SHK38049.1"/>
    </source>
</evidence>
<dbReference type="EMBL" id="FRAD01000025">
    <property type="protein sequence ID" value="SHK38049.1"/>
    <property type="molecule type" value="Genomic_DNA"/>
</dbReference>